<evidence type="ECO:0000313" key="17">
    <source>
        <dbReference type="Proteomes" id="UP000476176"/>
    </source>
</evidence>
<keyword evidence="8" id="KW-0119">Carbohydrate metabolism</keyword>
<dbReference type="PANTHER" id="PTHR16631:SF17">
    <property type="entry name" value="GLUCAN ENDO-1,3-BETA-GLUCOSIDASE BTGC"/>
    <property type="match status" value="1"/>
</dbReference>
<keyword evidence="10" id="KW-0624">Polysaccharide degradation</keyword>
<evidence type="ECO:0000256" key="6">
    <source>
        <dbReference type="ARBA" id="ARBA00023136"/>
    </source>
</evidence>
<dbReference type="GO" id="GO:0005886">
    <property type="term" value="C:plasma membrane"/>
    <property type="evidence" value="ECO:0007669"/>
    <property type="project" value="UniProtKB-SubCell"/>
</dbReference>
<evidence type="ECO:0000313" key="16">
    <source>
        <dbReference type="EMBL" id="KAE9232085.1"/>
    </source>
</evidence>
<keyword evidence="4" id="KW-1003">Cell membrane</keyword>
<dbReference type="EC" id="3.2.1.39" evidence="3"/>
<comment type="subcellular location">
    <subcellularLocation>
        <location evidence="2">Cell membrane</location>
    </subcellularLocation>
</comment>
<dbReference type="AlphaFoldDB" id="A0A6G0P219"/>
<evidence type="ECO:0000256" key="9">
    <source>
        <dbReference type="ARBA" id="ARBA00023316"/>
    </source>
</evidence>
<dbReference type="GO" id="GO:0042973">
    <property type="term" value="F:glucan endo-1,3-beta-D-glucosidase activity"/>
    <property type="evidence" value="ECO:0007669"/>
    <property type="project" value="UniProtKB-EC"/>
</dbReference>
<evidence type="ECO:0000256" key="5">
    <source>
        <dbReference type="ARBA" id="ARBA00022801"/>
    </source>
</evidence>
<dbReference type="GO" id="GO:0000272">
    <property type="term" value="P:polysaccharide catabolic process"/>
    <property type="evidence" value="ECO:0007669"/>
    <property type="project" value="UniProtKB-KW"/>
</dbReference>
<evidence type="ECO:0000256" key="11">
    <source>
        <dbReference type="ARBA" id="ARBA00037649"/>
    </source>
</evidence>
<proteinExistence type="predicted"/>
<protein>
    <recommendedName>
        <fullName evidence="3">glucan endo-1,3-beta-D-glucosidase</fullName>
        <ecNumber evidence="3">3.2.1.39</ecNumber>
    </recommendedName>
    <alternativeName>
        <fullName evidence="13">Endo-1,3-beta-glucanase btgC</fullName>
    </alternativeName>
    <alternativeName>
        <fullName evidence="12">Laminarinase btgC</fullName>
    </alternativeName>
</protein>
<evidence type="ECO:0000256" key="4">
    <source>
        <dbReference type="ARBA" id="ARBA00022475"/>
    </source>
</evidence>
<keyword evidence="9" id="KW-0961">Cell wall biogenesis/degradation</keyword>
<dbReference type="Gene3D" id="3.20.20.80">
    <property type="entry name" value="Glycosidases"/>
    <property type="match status" value="1"/>
</dbReference>
<feature type="signal peptide" evidence="15">
    <location>
        <begin position="1"/>
        <end position="25"/>
    </location>
</feature>
<evidence type="ECO:0000256" key="3">
    <source>
        <dbReference type="ARBA" id="ARBA00012780"/>
    </source>
</evidence>
<dbReference type="InterPro" id="IPR050732">
    <property type="entry name" value="Beta-glucan_modifiers"/>
</dbReference>
<keyword evidence="5" id="KW-0378">Hydrolase</keyword>
<evidence type="ECO:0000256" key="2">
    <source>
        <dbReference type="ARBA" id="ARBA00004236"/>
    </source>
</evidence>
<name>A0A6G0P219_9STRA</name>
<dbReference type="EMBL" id="QXGC01000508">
    <property type="protein sequence ID" value="KAE9232085.1"/>
    <property type="molecule type" value="Genomic_DNA"/>
</dbReference>
<dbReference type="SUPFAM" id="SSF51445">
    <property type="entry name" value="(Trans)glycosidases"/>
    <property type="match status" value="1"/>
</dbReference>
<reference evidence="16 17" key="1">
    <citation type="submission" date="2018-09" db="EMBL/GenBank/DDBJ databases">
        <title>Genomic investigation of the strawberry pathogen Phytophthora fragariae indicates pathogenicity is determined by transcriptional variation in three key races.</title>
        <authorList>
            <person name="Adams T.M."/>
            <person name="Armitage A.D."/>
            <person name="Sobczyk M.K."/>
            <person name="Bates H.J."/>
            <person name="Dunwell J.M."/>
            <person name="Nellist C.F."/>
            <person name="Harrison R.J."/>
        </authorList>
    </citation>
    <scope>NUCLEOTIDE SEQUENCE [LARGE SCALE GENOMIC DNA]</scope>
    <source>
        <strain evidence="16 17">BC-23</strain>
    </source>
</reference>
<feature type="region of interest" description="Disordered" evidence="14">
    <location>
        <begin position="332"/>
        <end position="426"/>
    </location>
</feature>
<dbReference type="InterPro" id="IPR017853">
    <property type="entry name" value="GH"/>
</dbReference>
<evidence type="ECO:0000256" key="14">
    <source>
        <dbReference type="SAM" id="MobiDB-lite"/>
    </source>
</evidence>
<evidence type="ECO:0000256" key="12">
    <source>
        <dbReference type="ARBA" id="ARBA00042373"/>
    </source>
</evidence>
<feature type="chain" id="PRO_5026069841" description="glucan endo-1,3-beta-D-glucosidase" evidence="15">
    <location>
        <begin position="26"/>
        <end position="458"/>
    </location>
</feature>
<comment type="function">
    <text evidence="11">Glucanases play a role in cell expansion during growth, in cell-cell fusion during mating, and in spore release during sporulation. This enzyme may be involved in beta-glucan degradation. Active on laminarin and lichenan.</text>
</comment>
<evidence type="ECO:0000256" key="13">
    <source>
        <dbReference type="ARBA" id="ARBA00043078"/>
    </source>
</evidence>
<organism evidence="16 17">
    <name type="scientific">Phytophthora fragariae</name>
    <dbReference type="NCBI Taxonomy" id="53985"/>
    <lineage>
        <taxon>Eukaryota</taxon>
        <taxon>Sar</taxon>
        <taxon>Stramenopiles</taxon>
        <taxon>Oomycota</taxon>
        <taxon>Peronosporomycetes</taxon>
        <taxon>Peronosporales</taxon>
        <taxon>Peronosporaceae</taxon>
        <taxon>Phytophthora</taxon>
    </lineage>
</organism>
<sequence>MFAASKVMLAIGLAVSAICQTSATASRNLTSTNAAAYMATTYSTMHSTAYPLTDSDTLDTTALEEAIDADMELIAQSFTHVRTFYSQFYGVGVAQHAAAHGIKLHLGIYMTDESWQQEQIDSAVAAVQSYPDTIEAILIGNENMYTGTTASEIIAIATSIKETLGDAADGILFGTVQRSTEYLDTDYDDQINQLSESLGILGVNIYPFFDNSYDSSEPTALLDAVWDAIAAKYSVSKMLLCETGFPTAGDPSTLSPDVTPSLDSSIQYFEAVASWVPTGAETSLKFWFDFFDRRSDDTSVDVELERHFGIYTYDNQLKSEDYLTALNGASAVSSSSSSTATTSTSTQTQTSGSTSTQVQSGGSAVVTTAPASTTATPISTTATPISTTATPISTTTAPVSTTAAPTSTTGTSSSAPTASTSASAPVATTATPAVTTAAPIAATAATTSAPTVATHDSC</sequence>
<evidence type="ECO:0000256" key="1">
    <source>
        <dbReference type="ARBA" id="ARBA00000382"/>
    </source>
</evidence>
<dbReference type="PANTHER" id="PTHR16631">
    <property type="entry name" value="GLUCAN 1,3-BETA-GLUCOSIDASE"/>
    <property type="match status" value="1"/>
</dbReference>
<comment type="caution">
    <text evidence="16">The sequence shown here is derived from an EMBL/GenBank/DDBJ whole genome shotgun (WGS) entry which is preliminary data.</text>
</comment>
<evidence type="ECO:0000256" key="15">
    <source>
        <dbReference type="SAM" id="SignalP"/>
    </source>
</evidence>
<dbReference type="Proteomes" id="UP000476176">
    <property type="component" value="Unassembled WGS sequence"/>
</dbReference>
<gene>
    <name evidence="16" type="ORF">PF004_g10027</name>
</gene>
<keyword evidence="15" id="KW-0732">Signal</keyword>
<accession>A0A6G0P219</accession>
<dbReference type="GO" id="GO:0071555">
    <property type="term" value="P:cell wall organization"/>
    <property type="evidence" value="ECO:0007669"/>
    <property type="project" value="UniProtKB-KW"/>
</dbReference>
<evidence type="ECO:0000256" key="10">
    <source>
        <dbReference type="ARBA" id="ARBA00023326"/>
    </source>
</evidence>
<keyword evidence="6" id="KW-0472">Membrane</keyword>
<comment type="catalytic activity">
    <reaction evidence="1">
        <text>Hydrolysis of (1-&gt;3)-beta-D-glucosidic linkages in (1-&gt;3)-beta-D-glucans.</text>
        <dbReference type="EC" id="3.2.1.39"/>
    </reaction>
</comment>
<evidence type="ECO:0000256" key="8">
    <source>
        <dbReference type="ARBA" id="ARBA00023277"/>
    </source>
</evidence>
<keyword evidence="7" id="KW-0325">Glycoprotein</keyword>
<evidence type="ECO:0000256" key="7">
    <source>
        <dbReference type="ARBA" id="ARBA00023180"/>
    </source>
</evidence>